<feature type="transmembrane region" description="Helical" evidence="14">
    <location>
        <begin position="768"/>
        <end position="792"/>
    </location>
</feature>
<feature type="transmembrane region" description="Helical" evidence="14">
    <location>
        <begin position="140"/>
        <end position="157"/>
    </location>
</feature>
<gene>
    <name evidence="17" type="ORF">EPD60_00055</name>
</gene>
<evidence type="ECO:0000313" key="18">
    <source>
        <dbReference type="Proteomes" id="UP000295334"/>
    </source>
</evidence>
<evidence type="ECO:0000256" key="7">
    <source>
        <dbReference type="ARBA" id="ARBA00022692"/>
    </source>
</evidence>
<keyword evidence="9 17" id="KW-0418">Kinase</keyword>
<dbReference type="Pfam" id="PF00512">
    <property type="entry name" value="HisKA"/>
    <property type="match status" value="1"/>
</dbReference>
<accession>A0A4R1BQV9</accession>
<keyword evidence="5" id="KW-0597">Phosphoprotein</keyword>
<dbReference type="InterPro" id="IPR036097">
    <property type="entry name" value="HisK_dim/P_sf"/>
</dbReference>
<protein>
    <recommendedName>
        <fullName evidence="3">histidine kinase</fullName>
        <ecNumber evidence="3">2.7.13.3</ecNumber>
    </recommendedName>
</protein>
<keyword evidence="4" id="KW-1003">Cell membrane</keyword>
<feature type="transmembrane region" description="Helical" evidence="14">
    <location>
        <begin position="289"/>
        <end position="309"/>
    </location>
</feature>
<feature type="transmembrane region" description="Helical" evidence="14">
    <location>
        <begin position="461"/>
        <end position="483"/>
    </location>
</feature>
<evidence type="ECO:0000256" key="6">
    <source>
        <dbReference type="ARBA" id="ARBA00022679"/>
    </source>
</evidence>
<evidence type="ECO:0000256" key="9">
    <source>
        <dbReference type="ARBA" id="ARBA00022777"/>
    </source>
</evidence>
<dbReference type="CDD" id="cd06225">
    <property type="entry name" value="HAMP"/>
    <property type="match status" value="1"/>
</dbReference>
<sequence>MTGTHEQEPFRQRTLLLAAAALLFLSFITALYFHEQPSMEREQRRLERYIHGAEDRFVQVLDDKGLLQRLLLQQETNPEFERMLSEPFGLFIYEGSNIRYWNSQRMLPPPAVISGRNGNQFVNLANGYFIAMRRTATVPAARGPITVIAVLPILYRYDYSHSSYLKTTFAHDEEAYKRIRVSAGPSPYAIRDKSTQKLFHIAPRNDLPGNGPDAVSSILRLLAFIMVLAYLHFVAERVTRDRGALRGIAFLLVTLLAIRVLLLLLPGLFSLRQFTLFDPKIYGNYYNPFLRSLGDLFITALFGCWLTVFTWHQMGPEGRLPAFLSGRRRLLGGAVAALFLLMWGTFQFANVVRSLVADSIISFNVIDFFSLDVYSVAGFLVLALLTLTYYYFTRVLYRVIFPAFAGHTVYLYFALALMGLVFLTLRTGNEVVLFHLPVLLWLLCYTAVVSRSHFFINRFRISVAGALFWIFVFSVSLAIVILGENRKKDFEKRKAIAAKFDALTDPSGEHTLSMALVYLDNEYLAANFPRFRDPQQSRLLRDSIISENIMGALNRYNTRIFLFDANNDPVNNTEPATFTELNNLYSVQSKATSVPDLSYYETSYNEFTYITRRRVSDSSGVLGTFFIVSTPRRYNSEALYPELFRSTGETDSENSPYAYAIYKNRLLVRSSNKYSFRISLASGEIPKTEYERRQNGAYDELWYRATGSKVVVIAKKRDTLLESITLFSYLFCAFLFLVGLMRFALFLLRAGETWRRRSLWQFNIRTQVHSTIIFISIFSFVVIGAATISFFVNRYQRNNTERLSRTAGIVVKEMQQRVLADKPIGASLGDEDSVGSLQVLVNEVAEIHNVDVNLYDPSGGLQLSSEPEVYKRGLLNTRMHPVAWHHLSRMREVQYVQEESLSSLRYMSIYAAITNKRGEVYAYLNVPYFLSQIDLNQEISNFLVTIINLNAFIFLIAGIIALFITNRITESFLLIGEKMRAISLGQQNEEIEWPRNDEIGVLVEQYNRMVRQLEESATALARSEREGAWREMARQVAHEIKNPLTPMKLSIQYLQRAVSTNQPNVQQLTTSVAKTLIEQIDHLAKISSDFARFANIGNGRPELFDIHTVLQSLEGLYVTNPKVHFEWRRLPEPLLVYADRTHMVRLFTNLLTNAVEACAARPDCRIEVGEVQLEKMVRISVKDNGEGIPEEMRDRLFTPNFTTKTSGTGLGLAMCKSIAEQAGGRIWFETERGAGTTFFVELPLADGEAGGMADV</sequence>
<keyword evidence="8" id="KW-0547">Nucleotide-binding</keyword>
<feature type="transmembrane region" description="Helical" evidence="14">
    <location>
        <begin position="399"/>
        <end position="425"/>
    </location>
</feature>
<evidence type="ECO:0000256" key="10">
    <source>
        <dbReference type="ARBA" id="ARBA00022840"/>
    </source>
</evidence>
<evidence type="ECO:0000256" key="13">
    <source>
        <dbReference type="ARBA" id="ARBA00023136"/>
    </source>
</evidence>
<dbReference type="SMART" id="SM00304">
    <property type="entry name" value="HAMP"/>
    <property type="match status" value="1"/>
</dbReference>
<dbReference type="Gene3D" id="1.10.287.130">
    <property type="match status" value="1"/>
</dbReference>
<dbReference type="AlphaFoldDB" id="A0A4R1BQV9"/>
<dbReference type="SMART" id="SM00387">
    <property type="entry name" value="HATPase_c"/>
    <property type="match status" value="1"/>
</dbReference>
<keyword evidence="12" id="KW-0902">Two-component regulatory system</keyword>
<feature type="transmembrane region" description="Helical" evidence="14">
    <location>
        <begin position="214"/>
        <end position="235"/>
    </location>
</feature>
<dbReference type="InterPro" id="IPR036890">
    <property type="entry name" value="HATPase_C_sf"/>
</dbReference>
<reference evidence="17 18" key="1">
    <citation type="submission" date="2019-03" db="EMBL/GenBank/DDBJ databases">
        <authorList>
            <person name="Kim M.K.M."/>
        </authorList>
    </citation>
    <scope>NUCLEOTIDE SEQUENCE [LARGE SCALE GENOMIC DNA]</scope>
    <source>
        <strain evidence="17 18">17J68-12</strain>
    </source>
</reference>
<dbReference type="SUPFAM" id="SSF55874">
    <property type="entry name" value="ATPase domain of HSP90 chaperone/DNA topoisomerase II/histidine kinase"/>
    <property type="match status" value="1"/>
</dbReference>
<evidence type="ECO:0000256" key="5">
    <source>
        <dbReference type="ARBA" id="ARBA00022553"/>
    </source>
</evidence>
<evidence type="ECO:0000259" key="15">
    <source>
        <dbReference type="PROSITE" id="PS50109"/>
    </source>
</evidence>
<feature type="transmembrane region" description="Helical" evidence="14">
    <location>
        <begin position="15"/>
        <end position="34"/>
    </location>
</feature>
<dbReference type="PRINTS" id="PR00344">
    <property type="entry name" value="BCTRLSENSOR"/>
</dbReference>
<dbReference type="PROSITE" id="PS50885">
    <property type="entry name" value="HAMP"/>
    <property type="match status" value="1"/>
</dbReference>
<evidence type="ECO:0000256" key="8">
    <source>
        <dbReference type="ARBA" id="ARBA00022741"/>
    </source>
</evidence>
<dbReference type="PROSITE" id="PS50109">
    <property type="entry name" value="HIS_KIN"/>
    <property type="match status" value="1"/>
</dbReference>
<evidence type="ECO:0000259" key="16">
    <source>
        <dbReference type="PROSITE" id="PS50885"/>
    </source>
</evidence>
<keyword evidence="11 14" id="KW-1133">Transmembrane helix</keyword>
<evidence type="ECO:0000256" key="11">
    <source>
        <dbReference type="ARBA" id="ARBA00022989"/>
    </source>
</evidence>
<comment type="caution">
    <text evidence="17">The sequence shown here is derived from an EMBL/GenBank/DDBJ whole genome shotgun (WGS) entry which is preliminary data.</text>
</comment>
<dbReference type="InterPro" id="IPR003594">
    <property type="entry name" value="HATPase_dom"/>
</dbReference>
<dbReference type="SMART" id="SM00388">
    <property type="entry name" value="HisKA"/>
    <property type="match status" value="1"/>
</dbReference>
<dbReference type="InterPro" id="IPR003661">
    <property type="entry name" value="HisK_dim/P_dom"/>
</dbReference>
<evidence type="ECO:0000256" key="3">
    <source>
        <dbReference type="ARBA" id="ARBA00012438"/>
    </source>
</evidence>
<dbReference type="OrthoDB" id="9776727at2"/>
<dbReference type="PANTHER" id="PTHR45528">
    <property type="entry name" value="SENSOR HISTIDINE KINASE CPXA"/>
    <property type="match status" value="1"/>
</dbReference>
<dbReference type="Pfam" id="PF02518">
    <property type="entry name" value="HATPase_c"/>
    <property type="match status" value="1"/>
</dbReference>
<evidence type="ECO:0000256" key="14">
    <source>
        <dbReference type="SAM" id="Phobius"/>
    </source>
</evidence>
<name>A0A4R1BQV9_9BACT</name>
<feature type="domain" description="Histidine kinase" evidence="15">
    <location>
        <begin position="1035"/>
        <end position="1246"/>
    </location>
</feature>
<keyword evidence="7 14" id="KW-0812">Transmembrane</keyword>
<feature type="transmembrane region" description="Helical" evidence="14">
    <location>
        <begin position="330"/>
        <end position="349"/>
    </location>
</feature>
<evidence type="ECO:0000256" key="4">
    <source>
        <dbReference type="ARBA" id="ARBA00022475"/>
    </source>
</evidence>
<dbReference type="Gene3D" id="6.10.340.10">
    <property type="match status" value="1"/>
</dbReference>
<dbReference type="SUPFAM" id="SSF47384">
    <property type="entry name" value="Homodimeric domain of signal transducing histidine kinase"/>
    <property type="match status" value="1"/>
</dbReference>
<dbReference type="InterPro" id="IPR050398">
    <property type="entry name" value="HssS/ArlS-like"/>
</dbReference>
<comment type="catalytic activity">
    <reaction evidence="1">
        <text>ATP + protein L-histidine = ADP + protein N-phospho-L-histidine.</text>
        <dbReference type="EC" id="2.7.13.3"/>
    </reaction>
</comment>
<evidence type="ECO:0000256" key="2">
    <source>
        <dbReference type="ARBA" id="ARBA00004651"/>
    </source>
</evidence>
<comment type="subcellular location">
    <subcellularLocation>
        <location evidence="2">Cell membrane</location>
        <topology evidence="2">Multi-pass membrane protein</topology>
    </subcellularLocation>
</comment>
<dbReference type="CDD" id="cd00075">
    <property type="entry name" value="HATPase"/>
    <property type="match status" value="1"/>
</dbReference>
<dbReference type="InterPro" id="IPR003660">
    <property type="entry name" value="HAMP_dom"/>
</dbReference>
<feature type="transmembrane region" description="Helical" evidence="14">
    <location>
        <begin position="726"/>
        <end position="748"/>
    </location>
</feature>
<dbReference type="EC" id="2.7.13.3" evidence="3"/>
<feature type="transmembrane region" description="Helical" evidence="14">
    <location>
        <begin position="942"/>
        <end position="964"/>
    </location>
</feature>
<keyword evidence="6" id="KW-0808">Transferase</keyword>
<feature type="transmembrane region" description="Helical" evidence="14">
    <location>
        <begin position="369"/>
        <end position="392"/>
    </location>
</feature>
<dbReference type="GO" id="GO:0005524">
    <property type="term" value="F:ATP binding"/>
    <property type="evidence" value="ECO:0007669"/>
    <property type="project" value="UniProtKB-KW"/>
</dbReference>
<feature type="transmembrane region" description="Helical" evidence="14">
    <location>
        <begin position="247"/>
        <end position="269"/>
    </location>
</feature>
<organism evidence="17 18">
    <name type="scientific">Flaviaesturariibacter flavus</name>
    <dbReference type="NCBI Taxonomy" id="2502780"/>
    <lineage>
        <taxon>Bacteria</taxon>
        <taxon>Pseudomonadati</taxon>
        <taxon>Bacteroidota</taxon>
        <taxon>Chitinophagia</taxon>
        <taxon>Chitinophagales</taxon>
        <taxon>Chitinophagaceae</taxon>
        <taxon>Flaviaestuariibacter</taxon>
    </lineage>
</organism>
<dbReference type="GO" id="GO:0000155">
    <property type="term" value="F:phosphorelay sensor kinase activity"/>
    <property type="evidence" value="ECO:0007669"/>
    <property type="project" value="InterPro"/>
</dbReference>
<dbReference type="InterPro" id="IPR004358">
    <property type="entry name" value="Sig_transdc_His_kin-like_C"/>
</dbReference>
<keyword evidence="13 14" id="KW-0472">Membrane</keyword>
<proteinExistence type="predicted"/>
<dbReference type="EMBL" id="SJZI01000001">
    <property type="protein sequence ID" value="TCJ19555.1"/>
    <property type="molecule type" value="Genomic_DNA"/>
</dbReference>
<keyword evidence="18" id="KW-1185">Reference proteome</keyword>
<dbReference type="Proteomes" id="UP000295334">
    <property type="component" value="Unassembled WGS sequence"/>
</dbReference>
<evidence type="ECO:0000256" key="12">
    <source>
        <dbReference type="ARBA" id="ARBA00023012"/>
    </source>
</evidence>
<keyword evidence="10" id="KW-0067">ATP-binding</keyword>
<dbReference type="GO" id="GO:0005886">
    <property type="term" value="C:plasma membrane"/>
    <property type="evidence" value="ECO:0007669"/>
    <property type="project" value="UniProtKB-SubCell"/>
</dbReference>
<dbReference type="PANTHER" id="PTHR45528:SF1">
    <property type="entry name" value="SENSOR HISTIDINE KINASE CPXA"/>
    <property type="match status" value="1"/>
</dbReference>
<evidence type="ECO:0000313" key="17">
    <source>
        <dbReference type="EMBL" id="TCJ19555.1"/>
    </source>
</evidence>
<feature type="domain" description="HAMP" evidence="16">
    <location>
        <begin position="966"/>
        <end position="1018"/>
    </location>
</feature>
<dbReference type="Gene3D" id="3.30.565.10">
    <property type="entry name" value="Histidine kinase-like ATPase, C-terminal domain"/>
    <property type="match status" value="1"/>
</dbReference>
<dbReference type="RefSeq" id="WP_131445386.1">
    <property type="nucleotide sequence ID" value="NZ_SJZI01000001.1"/>
</dbReference>
<dbReference type="CDD" id="cd00082">
    <property type="entry name" value="HisKA"/>
    <property type="match status" value="1"/>
</dbReference>
<dbReference type="InterPro" id="IPR005467">
    <property type="entry name" value="His_kinase_dom"/>
</dbReference>
<evidence type="ECO:0000256" key="1">
    <source>
        <dbReference type="ARBA" id="ARBA00000085"/>
    </source>
</evidence>